<proteinExistence type="predicted"/>
<feature type="transmembrane region" description="Helical" evidence="1">
    <location>
        <begin position="7"/>
        <end position="40"/>
    </location>
</feature>
<sequence length="75" mass="8388">MGKLLEIILMGIGGLMFTFSVLFWLGILASPLIFVFWYVIKPMLADWSALNTFGVVMAFGIVSLFLIIVTWGDNK</sequence>
<dbReference type="AlphaFoldDB" id="A0A0F9KMK7"/>
<accession>A0A0F9KMK7</accession>
<evidence type="ECO:0000313" key="2">
    <source>
        <dbReference type="EMBL" id="KKM76011.1"/>
    </source>
</evidence>
<dbReference type="EMBL" id="LAZR01008879">
    <property type="protein sequence ID" value="KKM76011.1"/>
    <property type="molecule type" value="Genomic_DNA"/>
</dbReference>
<organism evidence="2">
    <name type="scientific">marine sediment metagenome</name>
    <dbReference type="NCBI Taxonomy" id="412755"/>
    <lineage>
        <taxon>unclassified sequences</taxon>
        <taxon>metagenomes</taxon>
        <taxon>ecological metagenomes</taxon>
    </lineage>
</organism>
<keyword evidence="1" id="KW-0812">Transmembrane</keyword>
<keyword evidence="1" id="KW-0472">Membrane</keyword>
<reference evidence="2" key="1">
    <citation type="journal article" date="2015" name="Nature">
        <title>Complex archaea that bridge the gap between prokaryotes and eukaryotes.</title>
        <authorList>
            <person name="Spang A."/>
            <person name="Saw J.H."/>
            <person name="Jorgensen S.L."/>
            <person name="Zaremba-Niedzwiedzka K."/>
            <person name="Martijn J."/>
            <person name="Lind A.E."/>
            <person name="van Eijk R."/>
            <person name="Schleper C."/>
            <person name="Guy L."/>
            <person name="Ettema T.J."/>
        </authorList>
    </citation>
    <scope>NUCLEOTIDE SEQUENCE</scope>
</reference>
<name>A0A0F9KMK7_9ZZZZ</name>
<gene>
    <name evidence="2" type="ORF">LCGC14_1384470</name>
</gene>
<feature type="transmembrane region" description="Helical" evidence="1">
    <location>
        <begin position="52"/>
        <end position="72"/>
    </location>
</feature>
<keyword evidence="1" id="KW-1133">Transmembrane helix</keyword>
<comment type="caution">
    <text evidence="2">The sequence shown here is derived from an EMBL/GenBank/DDBJ whole genome shotgun (WGS) entry which is preliminary data.</text>
</comment>
<evidence type="ECO:0000256" key="1">
    <source>
        <dbReference type="SAM" id="Phobius"/>
    </source>
</evidence>
<protein>
    <submittedName>
        <fullName evidence="2">Uncharacterized protein</fullName>
    </submittedName>
</protein>